<proteinExistence type="predicted"/>
<dbReference type="EMBL" id="LAZR01046692">
    <property type="protein sequence ID" value="KKK95944.1"/>
    <property type="molecule type" value="Genomic_DNA"/>
</dbReference>
<name>A0A0F9C057_9ZZZZ</name>
<protein>
    <submittedName>
        <fullName evidence="1">Uncharacterized protein</fullName>
    </submittedName>
</protein>
<sequence length="121" mass="13582">MLLTPLQKYKKDLRAACQTANVSDWFERYINKSHGMGNTDTLIYASKMRGATLITHTEKSADEIAEAHKVKTVRVGESSFAIQPTRSVVDNAAILLLVRESRRIQMLAEQLLSLMDVKGMD</sequence>
<reference evidence="1" key="1">
    <citation type="journal article" date="2015" name="Nature">
        <title>Complex archaea that bridge the gap between prokaryotes and eukaryotes.</title>
        <authorList>
            <person name="Spang A."/>
            <person name="Saw J.H."/>
            <person name="Jorgensen S.L."/>
            <person name="Zaremba-Niedzwiedzka K."/>
            <person name="Martijn J."/>
            <person name="Lind A.E."/>
            <person name="van Eijk R."/>
            <person name="Schleper C."/>
            <person name="Guy L."/>
            <person name="Ettema T.J."/>
        </authorList>
    </citation>
    <scope>NUCLEOTIDE SEQUENCE</scope>
</reference>
<accession>A0A0F9C057</accession>
<organism evidence="1">
    <name type="scientific">marine sediment metagenome</name>
    <dbReference type="NCBI Taxonomy" id="412755"/>
    <lineage>
        <taxon>unclassified sequences</taxon>
        <taxon>metagenomes</taxon>
        <taxon>ecological metagenomes</taxon>
    </lineage>
</organism>
<dbReference type="AlphaFoldDB" id="A0A0F9C057"/>
<evidence type="ECO:0000313" key="1">
    <source>
        <dbReference type="EMBL" id="KKK95944.1"/>
    </source>
</evidence>
<comment type="caution">
    <text evidence="1">The sequence shown here is derived from an EMBL/GenBank/DDBJ whole genome shotgun (WGS) entry which is preliminary data.</text>
</comment>
<gene>
    <name evidence="1" type="ORF">LCGC14_2667710</name>
</gene>